<keyword evidence="3" id="KW-1185">Reference proteome</keyword>
<dbReference type="PANTHER" id="PTHR48079:SF6">
    <property type="entry name" value="NAD(P)-BINDING DOMAIN-CONTAINING PROTEIN-RELATED"/>
    <property type="match status" value="1"/>
</dbReference>
<dbReference type="SUPFAM" id="SSF51735">
    <property type="entry name" value="NAD(P)-binding Rossmann-fold domains"/>
    <property type="match status" value="1"/>
</dbReference>
<dbReference type="InterPro" id="IPR051783">
    <property type="entry name" value="NAD(P)-dependent_oxidoreduct"/>
</dbReference>
<dbReference type="Pfam" id="PF01073">
    <property type="entry name" value="3Beta_HSD"/>
    <property type="match status" value="1"/>
</dbReference>
<evidence type="ECO:0000313" key="3">
    <source>
        <dbReference type="Proteomes" id="UP000076925"/>
    </source>
</evidence>
<dbReference type="Proteomes" id="UP000076925">
    <property type="component" value="Unassembled WGS sequence"/>
</dbReference>
<dbReference type="InterPro" id="IPR036291">
    <property type="entry name" value="NAD(P)-bd_dom_sf"/>
</dbReference>
<dbReference type="AlphaFoldDB" id="A0A139X7N1"/>
<dbReference type="GO" id="GO:0016616">
    <property type="term" value="F:oxidoreductase activity, acting on the CH-OH group of donors, NAD or NADP as acceptor"/>
    <property type="evidence" value="ECO:0007669"/>
    <property type="project" value="InterPro"/>
</dbReference>
<comment type="caution">
    <text evidence="2">The sequence shown here is derived from an EMBL/GenBank/DDBJ whole genome shotgun (WGS) entry which is preliminary data.</text>
</comment>
<name>A0A139X7N1_9CYAN</name>
<accession>A0A139X7N1</accession>
<feature type="domain" description="3-beta hydroxysteroid dehydrogenase/isomerase" evidence="1">
    <location>
        <begin position="5"/>
        <end position="250"/>
    </location>
</feature>
<dbReference type="GO" id="GO:0004029">
    <property type="term" value="F:aldehyde dehydrogenase (NAD+) activity"/>
    <property type="evidence" value="ECO:0007669"/>
    <property type="project" value="TreeGrafter"/>
</dbReference>
<dbReference type="Gene3D" id="3.40.50.720">
    <property type="entry name" value="NAD(P)-binding Rossmann-like Domain"/>
    <property type="match status" value="1"/>
</dbReference>
<dbReference type="OrthoDB" id="9807212at2"/>
<evidence type="ECO:0000313" key="2">
    <source>
        <dbReference type="EMBL" id="KYC40690.1"/>
    </source>
</evidence>
<dbReference type="GO" id="GO:0005737">
    <property type="term" value="C:cytoplasm"/>
    <property type="evidence" value="ECO:0007669"/>
    <property type="project" value="TreeGrafter"/>
</dbReference>
<sequence length="325" mass="35982">MKAFVTGGSGFVGGYMIQMLRERGFTVNALVRSEQGARQVIQLGAKAIRGDLLNESVMIQGMQDCEVVFHIAGFLSIWGDYRAFYKTNVMGTECTLAAAQTVGVPCFVQIGAAASVLDRKPLSNIDEKEPLKQPRFSPYIATKSIAEERVIAANRPGFKTSVVRPSWIWGNGDRVLPQLVTAVKTKQFIWIDQGNYPYMTTHVANVCHGAILAAQRSPGGQAYFLSDGDAVKFREWVTALLGIAGVKPGKLSISRRLAWNVALLTEMIWQIAQRKTAPPITRTMVRLIGQELTFSDRKARSELGYAPIMTRDMGLEELEKLPVWR</sequence>
<dbReference type="GO" id="GO:0006694">
    <property type="term" value="P:steroid biosynthetic process"/>
    <property type="evidence" value="ECO:0007669"/>
    <property type="project" value="InterPro"/>
</dbReference>
<evidence type="ECO:0000259" key="1">
    <source>
        <dbReference type="Pfam" id="PF01073"/>
    </source>
</evidence>
<protein>
    <recommendedName>
        <fullName evidence="1">3-beta hydroxysteroid dehydrogenase/isomerase domain-containing protein</fullName>
    </recommendedName>
</protein>
<proteinExistence type="predicted"/>
<dbReference type="InterPro" id="IPR002225">
    <property type="entry name" value="3Beta_OHSteriod_DH/Estase"/>
</dbReference>
<gene>
    <name evidence="2" type="ORF">WA1_23915</name>
</gene>
<dbReference type="RefSeq" id="WP_017740030.1">
    <property type="nucleotide sequence ID" value="NZ_KQ976354.1"/>
</dbReference>
<organism evidence="2 3">
    <name type="scientific">Scytonema hofmannii PCC 7110</name>
    <dbReference type="NCBI Taxonomy" id="128403"/>
    <lineage>
        <taxon>Bacteria</taxon>
        <taxon>Bacillati</taxon>
        <taxon>Cyanobacteriota</taxon>
        <taxon>Cyanophyceae</taxon>
        <taxon>Nostocales</taxon>
        <taxon>Scytonemataceae</taxon>
        <taxon>Scytonema</taxon>
    </lineage>
</organism>
<reference evidence="2 3" key="1">
    <citation type="journal article" date="2013" name="Genome Biol. Evol.">
        <title>Genomes of Stigonematalean cyanobacteria (subsection V) and the evolution of oxygenic photosynthesis from prokaryotes to plastids.</title>
        <authorList>
            <person name="Dagan T."/>
            <person name="Roettger M."/>
            <person name="Stucken K."/>
            <person name="Landan G."/>
            <person name="Koch R."/>
            <person name="Major P."/>
            <person name="Gould S.B."/>
            <person name="Goremykin V.V."/>
            <person name="Rippka R."/>
            <person name="Tandeau de Marsac N."/>
            <person name="Gugger M."/>
            <person name="Lockhart P.J."/>
            <person name="Allen J.F."/>
            <person name="Brune I."/>
            <person name="Maus I."/>
            <person name="Puhler A."/>
            <person name="Martin W.F."/>
        </authorList>
    </citation>
    <scope>NUCLEOTIDE SEQUENCE [LARGE SCALE GENOMIC DNA]</scope>
    <source>
        <strain evidence="2 3">PCC 7110</strain>
    </source>
</reference>
<dbReference type="STRING" id="128403.WA1_23915"/>
<dbReference type="EMBL" id="ANNX02000026">
    <property type="protein sequence ID" value="KYC40690.1"/>
    <property type="molecule type" value="Genomic_DNA"/>
</dbReference>
<dbReference type="PANTHER" id="PTHR48079">
    <property type="entry name" value="PROTEIN YEEZ"/>
    <property type="match status" value="1"/>
</dbReference>